<evidence type="ECO:0000313" key="2">
    <source>
        <dbReference type="Proteomes" id="UP000828390"/>
    </source>
</evidence>
<dbReference type="AlphaFoldDB" id="A0A9D4GWD2"/>
<sequence>MNGICIIWNTHRRNNRSSFPAVKPDVLFFQPEVCGARDCKIPLVNNRGLNDVEREYFQRPPELDISQELLTIARATVGDWNLQYPPRNREDGTELLVAITMYIERLV</sequence>
<gene>
    <name evidence="1" type="ORF">DPMN_126044</name>
</gene>
<reference evidence="1" key="2">
    <citation type="submission" date="2020-11" db="EMBL/GenBank/DDBJ databases">
        <authorList>
            <person name="McCartney M.A."/>
            <person name="Auch B."/>
            <person name="Kono T."/>
            <person name="Mallez S."/>
            <person name="Becker A."/>
            <person name="Gohl D.M."/>
            <person name="Silverstein K.A.T."/>
            <person name="Koren S."/>
            <person name="Bechman K.B."/>
            <person name="Herman A."/>
            <person name="Abrahante J.E."/>
            <person name="Garbe J."/>
        </authorList>
    </citation>
    <scope>NUCLEOTIDE SEQUENCE</scope>
    <source>
        <strain evidence="1">Duluth1</strain>
        <tissue evidence="1">Whole animal</tissue>
    </source>
</reference>
<dbReference type="Proteomes" id="UP000828390">
    <property type="component" value="Unassembled WGS sequence"/>
</dbReference>
<proteinExistence type="predicted"/>
<evidence type="ECO:0000313" key="1">
    <source>
        <dbReference type="EMBL" id="KAH3824213.1"/>
    </source>
</evidence>
<accession>A0A9D4GWD2</accession>
<dbReference type="EMBL" id="JAIWYP010000005">
    <property type="protein sequence ID" value="KAH3824213.1"/>
    <property type="molecule type" value="Genomic_DNA"/>
</dbReference>
<name>A0A9D4GWD2_DREPO</name>
<reference evidence="1" key="1">
    <citation type="journal article" date="2019" name="bioRxiv">
        <title>The Genome of the Zebra Mussel, Dreissena polymorpha: A Resource for Invasive Species Research.</title>
        <authorList>
            <person name="McCartney M.A."/>
            <person name="Auch B."/>
            <person name="Kono T."/>
            <person name="Mallez S."/>
            <person name="Zhang Y."/>
            <person name="Obille A."/>
            <person name="Becker A."/>
            <person name="Abrahante J.E."/>
            <person name="Garbe J."/>
            <person name="Badalamenti J.P."/>
            <person name="Herman A."/>
            <person name="Mangelson H."/>
            <person name="Liachko I."/>
            <person name="Sullivan S."/>
            <person name="Sone E.D."/>
            <person name="Koren S."/>
            <person name="Silverstein K.A.T."/>
            <person name="Beckman K.B."/>
            <person name="Gohl D.M."/>
        </authorList>
    </citation>
    <scope>NUCLEOTIDE SEQUENCE</scope>
    <source>
        <strain evidence="1">Duluth1</strain>
        <tissue evidence="1">Whole animal</tissue>
    </source>
</reference>
<keyword evidence="2" id="KW-1185">Reference proteome</keyword>
<protein>
    <submittedName>
        <fullName evidence="1">Uncharacterized protein</fullName>
    </submittedName>
</protein>
<organism evidence="1 2">
    <name type="scientific">Dreissena polymorpha</name>
    <name type="common">Zebra mussel</name>
    <name type="synonym">Mytilus polymorpha</name>
    <dbReference type="NCBI Taxonomy" id="45954"/>
    <lineage>
        <taxon>Eukaryota</taxon>
        <taxon>Metazoa</taxon>
        <taxon>Spiralia</taxon>
        <taxon>Lophotrochozoa</taxon>
        <taxon>Mollusca</taxon>
        <taxon>Bivalvia</taxon>
        <taxon>Autobranchia</taxon>
        <taxon>Heteroconchia</taxon>
        <taxon>Euheterodonta</taxon>
        <taxon>Imparidentia</taxon>
        <taxon>Neoheterodontei</taxon>
        <taxon>Myida</taxon>
        <taxon>Dreissenoidea</taxon>
        <taxon>Dreissenidae</taxon>
        <taxon>Dreissena</taxon>
    </lineage>
</organism>
<comment type="caution">
    <text evidence="1">The sequence shown here is derived from an EMBL/GenBank/DDBJ whole genome shotgun (WGS) entry which is preliminary data.</text>
</comment>